<keyword evidence="2" id="KW-0808">Transferase</keyword>
<name>A0A1X7ILE3_9SPHI</name>
<evidence type="ECO:0000313" key="2">
    <source>
        <dbReference type="EMBL" id="SMG15115.1"/>
    </source>
</evidence>
<evidence type="ECO:0000313" key="3">
    <source>
        <dbReference type="Proteomes" id="UP000192980"/>
    </source>
</evidence>
<feature type="domain" description="Cyclic nucleotide-binding" evidence="1">
    <location>
        <begin position="31"/>
        <end position="106"/>
    </location>
</feature>
<dbReference type="Pfam" id="PF00027">
    <property type="entry name" value="cNMP_binding"/>
    <property type="match status" value="1"/>
</dbReference>
<sequence length="186" mass="20901">MQLIPYLEMNYGLSDQVLQEIDKASVTKQHGKKCTILEAGNYAKNIFFIEKGLVRLFYFKGGKAITHYFFKEGDFVAGAESTFLQRKSVYGIEVLEEAVITAVPFSLINTLAVDSIAVNKLIQSILLQSLIGFSSRLQSLQFETAHERYQKLINQHPEILLRAPLGDIASFLGISQQTLSVIRAQR</sequence>
<gene>
    <name evidence="2" type="ORF">SAMN05660862_0924</name>
</gene>
<dbReference type="CDD" id="cd00038">
    <property type="entry name" value="CAP_ED"/>
    <property type="match status" value="1"/>
</dbReference>
<dbReference type="RefSeq" id="WP_085471747.1">
    <property type="nucleotide sequence ID" value="NZ_FXAU01000001.1"/>
</dbReference>
<dbReference type="SUPFAM" id="SSF51206">
    <property type="entry name" value="cAMP-binding domain-like"/>
    <property type="match status" value="1"/>
</dbReference>
<dbReference type="OrthoDB" id="680421at2"/>
<protein>
    <submittedName>
        <fullName evidence="2">cAMP-binding domain of CRP or a regulatory subunit of cAMP-dependent protein kinases</fullName>
    </submittedName>
</protein>
<dbReference type="InterPro" id="IPR018490">
    <property type="entry name" value="cNMP-bd_dom_sf"/>
</dbReference>
<accession>A0A1X7ILE3</accession>
<dbReference type="EMBL" id="FXAU01000001">
    <property type="protein sequence ID" value="SMG15115.1"/>
    <property type="molecule type" value="Genomic_DNA"/>
</dbReference>
<dbReference type="InterPro" id="IPR000595">
    <property type="entry name" value="cNMP-bd_dom"/>
</dbReference>
<dbReference type="Proteomes" id="UP000192980">
    <property type="component" value="Unassembled WGS sequence"/>
</dbReference>
<evidence type="ECO:0000259" key="1">
    <source>
        <dbReference type="Pfam" id="PF00027"/>
    </source>
</evidence>
<reference evidence="2 3" key="1">
    <citation type="submission" date="2017-04" db="EMBL/GenBank/DDBJ databases">
        <authorList>
            <person name="Afonso C.L."/>
            <person name="Miller P.J."/>
            <person name="Scott M.A."/>
            <person name="Spackman E."/>
            <person name="Goraichik I."/>
            <person name="Dimitrov K.M."/>
            <person name="Suarez D.L."/>
            <person name="Swayne D.E."/>
        </authorList>
    </citation>
    <scope>NUCLEOTIDE SEQUENCE [LARGE SCALE GENOMIC DNA]</scope>
    <source>
        <strain evidence="2 3">DSM 22418</strain>
    </source>
</reference>
<organism evidence="2 3">
    <name type="scientific">Sphingobacterium psychroaquaticum</name>
    <dbReference type="NCBI Taxonomy" id="561061"/>
    <lineage>
        <taxon>Bacteria</taxon>
        <taxon>Pseudomonadati</taxon>
        <taxon>Bacteroidota</taxon>
        <taxon>Sphingobacteriia</taxon>
        <taxon>Sphingobacteriales</taxon>
        <taxon>Sphingobacteriaceae</taxon>
        <taxon>Sphingobacterium</taxon>
    </lineage>
</organism>
<dbReference type="InterPro" id="IPR014710">
    <property type="entry name" value="RmlC-like_jellyroll"/>
</dbReference>
<dbReference type="AlphaFoldDB" id="A0A1X7ILE3"/>
<dbReference type="Gene3D" id="2.60.120.10">
    <property type="entry name" value="Jelly Rolls"/>
    <property type="match status" value="1"/>
</dbReference>
<keyword evidence="3" id="KW-1185">Reference proteome</keyword>
<keyword evidence="2" id="KW-0418">Kinase</keyword>
<dbReference type="STRING" id="561061.SAMN05660862_0924"/>
<proteinExistence type="predicted"/>
<dbReference type="GO" id="GO:0016301">
    <property type="term" value="F:kinase activity"/>
    <property type="evidence" value="ECO:0007669"/>
    <property type="project" value="UniProtKB-KW"/>
</dbReference>